<feature type="compositionally biased region" description="Pro residues" evidence="9">
    <location>
        <begin position="22"/>
        <end position="33"/>
    </location>
</feature>
<keyword evidence="2" id="KW-0963">Cytoplasm</keyword>
<evidence type="ECO:0000256" key="6">
    <source>
        <dbReference type="PROSITE-ProRule" id="PRU00283"/>
    </source>
</evidence>
<keyword evidence="4 6" id="KW-0067">ATP-binding</keyword>
<feature type="compositionally biased region" description="Polar residues" evidence="9">
    <location>
        <begin position="1"/>
        <end position="13"/>
    </location>
</feature>
<evidence type="ECO:0000256" key="3">
    <source>
        <dbReference type="ARBA" id="ARBA00022741"/>
    </source>
</evidence>
<feature type="coiled-coil region" evidence="8">
    <location>
        <begin position="570"/>
        <end position="638"/>
    </location>
</feature>
<evidence type="ECO:0000256" key="2">
    <source>
        <dbReference type="ARBA" id="ARBA00022490"/>
    </source>
</evidence>
<dbReference type="AlphaFoldDB" id="A0A9P8PJ35"/>
<dbReference type="GO" id="GO:0005737">
    <property type="term" value="C:cytoplasm"/>
    <property type="evidence" value="ECO:0007669"/>
    <property type="project" value="UniProtKB-SubCell"/>
</dbReference>
<evidence type="ECO:0000313" key="11">
    <source>
        <dbReference type="EMBL" id="KAH3672224.1"/>
    </source>
</evidence>
<dbReference type="SUPFAM" id="SSF52540">
    <property type="entry name" value="P-loop containing nucleoside triphosphate hydrolases"/>
    <property type="match status" value="1"/>
</dbReference>
<dbReference type="PANTHER" id="PTHR47969:SF15">
    <property type="entry name" value="CHROMOSOME-ASSOCIATED KINESIN KIF4A-RELATED"/>
    <property type="match status" value="1"/>
</dbReference>
<feature type="coiled-coil region" evidence="8">
    <location>
        <begin position="509"/>
        <end position="536"/>
    </location>
</feature>
<evidence type="ECO:0000256" key="9">
    <source>
        <dbReference type="SAM" id="MobiDB-lite"/>
    </source>
</evidence>
<keyword evidence="3 6" id="KW-0547">Nucleotide-binding</keyword>
<keyword evidence="5 8" id="KW-0175">Coiled coil</keyword>
<dbReference type="EMBL" id="JAEUBG010005835">
    <property type="protein sequence ID" value="KAH3672224.1"/>
    <property type="molecule type" value="Genomic_DNA"/>
</dbReference>
<dbReference type="PRINTS" id="PR00380">
    <property type="entry name" value="KINESINHEAVY"/>
</dbReference>
<dbReference type="InterPro" id="IPR036961">
    <property type="entry name" value="Kinesin_motor_dom_sf"/>
</dbReference>
<keyword evidence="12" id="KW-1185">Reference proteome</keyword>
<evidence type="ECO:0000313" key="12">
    <source>
        <dbReference type="Proteomes" id="UP000774326"/>
    </source>
</evidence>
<dbReference type="Proteomes" id="UP000774326">
    <property type="component" value="Unassembled WGS sequence"/>
</dbReference>
<name>A0A9P8PJ35_WICPI</name>
<evidence type="ECO:0000256" key="4">
    <source>
        <dbReference type="ARBA" id="ARBA00022840"/>
    </source>
</evidence>
<dbReference type="InterPro" id="IPR027640">
    <property type="entry name" value="Kinesin-like_fam"/>
</dbReference>
<proteinExistence type="inferred from homology"/>
<feature type="region of interest" description="Disordered" evidence="9">
    <location>
        <begin position="1"/>
        <end position="111"/>
    </location>
</feature>
<reference evidence="11" key="2">
    <citation type="submission" date="2021-01" db="EMBL/GenBank/DDBJ databases">
        <authorList>
            <person name="Schikora-Tamarit M.A."/>
        </authorList>
    </citation>
    <scope>NUCLEOTIDE SEQUENCE</scope>
    <source>
        <strain evidence="11">CBS2887</strain>
    </source>
</reference>
<dbReference type="GO" id="GO:0051231">
    <property type="term" value="P:spindle elongation"/>
    <property type="evidence" value="ECO:0007669"/>
    <property type="project" value="TreeGrafter"/>
</dbReference>
<dbReference type="GO" id="GO:0007052">
    <property type="term" value="P:mitotic spindle organization"/>
    <property type="evidence" value="ECO:0007669"/>
    <property type="project" value="TreeGrafter"/>
</dbReference>
<accession>A0A9P8PJ35</accession>
<feature type="compositionally biased region" description="Low complexity" evidence="9">
    <location>
        <begin position="690"/>
        <end position="702"/>
    </location>
</feature>
<feature type="compositionally biased region" description="Low complexity" evidence="9">
    <location>
        <begin position="745"/>
        <end position="755"/>
    </location>
</feature>
<dbReference type="PROSITE" id="PS00411">
    <property type="entry name" value="KINESIN_MOTOR_1"/>
    <property type="match status" value="1"/>
</dbReference>
<evidence type="ECO:0000256" key="7">
    <source>
        <dbReference type="RuleBase" id="RU000394"/>
    </source>
</evidence>
<organism evidence="11 12">
    <name type="scientific">Wickerhamomyces pijperi</name>
    <name type="common">Yeast</name>
    <name type="synonym">Pichia pijperi</name>
    <dbReference type="NCBI Taxonomy" id="599730"/>
    <lineage>
        <taxon>Eukaryota</taxon>
        <taxon>Fungi</taxon>
        <taxon>Dikarya</taxon>
        <taxon>Ascomycota</taxon>
        <taxon>Saccharomycotina</taxon>
        <taxon>Saccharomycetes</taxon>
        <taxon>Phaffomycetales</taxon>
        <taxon>Wickerhamomycetaceae</taxon>
        <taxon>Wickerhamomyces</taxon>
    </lineage>
</organism>
<dbReference type="GO" id="GO:0005524">
    <property type="term" value="F:ATP binding"/>
    <property type="evidence" value="ECO:0007669"/>
    <property type="project" value="UniProtKB-UniRule"/>
</dbReference>
<feature type="compositionally biased region" description="Low complexity" evidence="9">
    <location>
        <begin position="34"/>
        <end position="50"/>
    </location>
</feature>
<dbReference type="CDD" id="cd01369">
    <property type="entry name" value="KISc_KHC_KIF5"/>
    <property type="match status" value="1"/>
</dbReference>
<dbReference type="PANTHER" id="PTHR47969">
    <property type="entry name" value="CHROMOSOME-ASSOCIATED KINESIN KIF4A-RELATED"/>
    <property type="match status" value="1"/>
</dbReference>
<protein>
    <recommendedName>
        <fullName evidence="7">Kinesin-like protein</fullName>
    </recommendedName>
</protein>
<dbReference type="GO" id="GO:0005875">
    <property type="term" value="C:microtubule associated complex"/>
    <property type="evidence" value="ECO:0007669"/>
    <property type="project" value="TreeGrafter"/>
</dbReference>
<dbReference type="PROSITE" id="PS50067">
    <property type="entry name" value="KINESIN_MOTOR_2"/>
    <property type="match status" value="1"/>
</dbReference>
<sequence length="777" mass="86709">MSFSSPTQVQPRHTPNTNMSSSPPPSSGTPPVTPTGSRSQRTTQSTDQSPKNGANLSNQQVKILKETPLSQKRYSLPVGKKDNMDVMIPKGPTTSSNLSRSTSQRNSPRKPLITDVNNIKVITRFRPENSSEKEKGHSTVIKEINEASISLKDGTFTFDRVFGPDSTQADVFDYSVLQTVEDFFNGYNGTVLTYGQTGSGKTFTMMGDLEDDSMKGLIPRIADSIFTNIRKGDPNTEFTLSASYMEIYMEQIRDLLSSSNKETLQVVEDKINGVHVTNLTKAYISSTQELHALLQRGSELRVTSSTEMNKESSRSHAIFQLNLNQESPEFGIRRSKLFLVDLAGSEKVGKTGVSGLNLEEAKKINSSLSSLGNVINALTDIKSTHIPYRDSKLTRILQESLGGNSRTSLIINCSPSSYNEFETLSTLRFGTRAKKIKNKAHVNTEPSSQDLLKQIEILKRMNEDHVLQNKELECELDLWRSGINKMEASEDERSMKDTQKDFDTTITDNEELAEKLKEANLKIDALVEQLSVYQEILSKVPESMNSTSSGDLYEQLKASQEVNDSLMADVTHKCERLIEMELQIDSLEQEMRKVAHWKLEHEKYVALEKTIEHMGLKLDELEVQGNTLRKDLQSTKNISETRHERIKTLEQLVKDQQSQIPRIHHKSQSSKSQSSKFSFIKNPFYYSNGSSSTDSNLSSETLQNSSDLSSAVDGDSDGYVNNVAHRPSLENDDLKCRRNNRRDSNTSSNSSLGNGALSGGRVGFNLHVVKPMRGGAQ</sequence>
<dbReference type="Gene3D" id="3.40.850.10">
    <property type="entry name" value="Kinesin motor domain"/>
    <property type="match status" value="1"/>
</dbReference>
<dbReference type="GO" id="GO:0008017">
    <property type="term" value="F:microtubule binding"/>
    <property type="evidence" value="ECO:0007669"/>
    <property type="project" value="InterPro"/>
</dbReference>
<reference evidence="11" key="1">
    <citation type="journal article" date="2021" name="Open Biol.">
        <title>Shared evolutionary footprints suggest mitochondrial oxidative damage underlies multiple complex I losses in fungi.</title>
        <authorList>
            <person name="Schikora-Tamarit M.A."/>
            <person name="Marcet-Houben M."/>
            <person name="Nosek J."/>
            <person name="Gabaldon T."/>
        </authorList>
    </citation>
    <scope>NUCLEOTIDE SEQUENCE</scope>
    <source>
        <strain evidence="11">CBS2887</strain>
    </source>
</reference>
<evidence type="ECO:0000256" key="8">
    <source>
        <dbReference type="SAM" id="Coils"/>
    </source>
</evidence>
<comment type="similarity">
    <text evidence="6 7">Belongs to the TRAFAC class myosin-kinesin ATPase superfamily. Kinesin family.</text>
</comment>
<dbReference type="GO" id="GO:0003777">
    <property type="term" value="F:microtubule motor activity"/>
    <property type="evidence" value="ECO:0007669"/>
    <property type="project" value="InterPro"/>
</dbReference>
<feature type="compositionally biased region" description="Polar residues" evidence="9">
    <location>
        <begin position="51"/>
        <end position="61"/>
    </location>
</feature>
<feature type="compositionally biased region" description="Polar residues" evidence="9">
    <location>
        <begin position="92"/>
        <end position="106"/>
    </location>
</feature>
<keyword evidence="6 7" id="KW-0505">Motor protein</keyword>
<dbReference type="Pfam" id="PF00225">
    <property type="entry name" value="Kinesin"/>
    <property type="match status" value="1"/>
</dbReference>
<feature type="region of interest" description="Disordered" evidence="9">
    <location>
        <begin position="690"/>
        <end position="757"/>
    </location>
</feature>
<dbReference type="InterPro" id="IPR019821">
    <property type="entry name" value="Kinesin_motor_CS"/>
</dbReference>
<evidence type="ECO:0000256" key="5">
    <source>
        <dbReference type="ARBA" id="ARBA00023054"/>
    </source>
</evidence>
<dbReference type="GO" id="GO:0007018">
    <property type="term" value="P:microtubule-based movement"/>
    <property type="evidence" value="ECO:0007669"/>
    <property type="project" value="InterPro"/>
</dbReference>
<keyword evidence="7" id="KW-0493">Microtubule</keyword>
<feature type="region of interest" description="Disordered" evidence="9">
    <location>
        <begin position="654"/>
        <end position="675"/>
    </location>
</feature>
<gene>
    <name evidence="11" type="ORF">WICPIJ_010076</name>
</gene>
<feature type="binding site" evidence="6">
    <location>
        <begin position="195"/>
        <end position="202"/>
    </location>
    <ligand>
        <name>ATP</name>
        <dbReference type="ChEBI" id="CHEBI:30616"/>
    </ligand>
</feature>
<dbReference type="SMART" id="SM00129">
    <property type="entry name" value="KISc"/>
    <property type="match status" value="1"/>
</dbReference>
<evidence type="ECO:0000259" key="10">
    <source>
        <dbReference type="PROSITE" id="PS50067"/>
    </source>
</evidence>
<comment type="subcellular location">
    <subcellularLocation>
        <location evidence="1">Cytoplasm</location>
    </subcellularLocation>
</comment>
<dbReference type="InterPro" id="IPR027417">
    <property type="entry name" value="P-loop_NTPase"/>
</dbReference>
<dbReference type="InterPro" id="IPR001752">
    <property type="entry name" value="Kinesin_motor_dom"/>
</dbReference>
<dbReference type="GO" id="GO:0005874">
    <property type="term" value="C:microtubule"/>
    <property type="evidence" value="ECO:0007669"/>
    <property type="project" value="UniProtKB-KW"/>
</dbReference>
<evidence type="ECO:0000256" key="1">
    <source>
        <dbReference type="ARBA" id="ARBA00004496"/>
    </source>
</evidence>
<feature type="domain" description="Kinesin motor" evidence="10">
    <location>
        <begin position="118"/>
        <end position="436"/>
    </location>
</feature>
<dbReference type="OrthoDB" id="3176171at2759"/>
<comment type="caution">
    <text evidence="11">The sequence shown here is derived from an EMBL/GenBank/DDBJ whole genome shotgun (WGS) entry which is preliminary data.</text>
</comment>
<feature type="compositionally biased region" description="Basic and acidic residues" evidence="9">
    <location>
        <begin position="727"/>
        <end position="744"/>
    </location>
</feature>